<dbReference type="GO" id="GO:0003676">
    <property type="term" value="F:nucleic acid binding"/>
    <property type="evidence" value="ECO:0007669"/>
    <property type="project" value="InterPro"/>
</dbReference>
<dbReference type="InterPro" id="IPR051319">
    <property type="entry name" value="Oligoribo/pAp-PDE_c-di-AMP_PDE"/>
</dbReference>
<dbReference type="AlphaFoldDB" id="A0A4R2RQ66"/>
<dbReference type="Gene3D" id="3.90.1640.10">
    <property type="entry name" value="inorganic pyrophosphatase (n-terminal core)"/>
    <property type="match status" value="1"/>
</dbReference>
<dbReference type="RefSeq" id="WP_131919005.1">
    <property type="nucleotide sequence ID" value="NZ_JAOQNU010000009.1"/>
</dbReference>
<dbReference type="Proteomes" id="UP000294813">
    <property type="component" value="Unassembled WGS sequence"/>
</dbReference>
<dbReference type="PANTHER" id="PTHR47618:SF1">
    <property type="entry name" value="BIFUNCTIONAL OLIGORIBONUCLEASE AND PAP PHOSPHATASE NRNA"/>
    <property type="match status" value="1"/>
</dbReference>
<dbReference type="Pfam" id="PF01368">
    <property type="entry name" value="DHH"/>
    <property type="match status" value="1"/>
</dbReference>
<dbReference type="Pfam" id="PF02272">
    <property type="entry name" value="DHHA1"/>
    <property type="match status" value="1"/>
</dbReference>
<evidence type="ECO:0000259" key="1">
    <source>
        <dbReference type="Pfam" id="PF01368"/>
    </source>
</evidence>
<dbReference type="EMBL" id="SLXT01000009">
    <property type="protein sequence ID" value="TCP64537.1"/>
    <property type="molecule type" value="Genomic_DNA"/>
</dbReference>
<sequence length="336" mass="35932">MNTTTTTGPSELLDSIVTVLTEAKKVLVVAHLIPDGDTLGSLSALLSAFGAQGIEAVGCCDDAVPRIYRFLPGMEQVYRPESMPAGPFDVVVVVDCGDLGRVGNVRPWLEKADKVVNIDHHVGNTAFGQINWLDPSAAATGEMILTLIEHAQWPIDEQIATALYTSLVTDTGSFRFSNTTPMTMRRAALLRERGAEVNRITSEIYERRSLASLRILAAALPTMTLSADGRIAWLSVSISDMERFGAVQEDLEGLIDYPRSIDGVEIAILFRQLDAQHVKVGLRSTGAADVNAVARQFGGGGHRKAAGCTFIGGLEPAVAAVVPAVQQVLTPGPLER</sequence>
<keyword evidence="4" id="KW-1185">Reference proteome</keyword>
<dbReference type="InterPro" id="IPR003156">
    <property type="entry name" value="DHHA1_dom"/>
</dbReference>
<proteinExistence type="predicted"/>
<dbReference type="PANTHER" id="PTHR47618">
    <property type="entry name" value="BIFUNCTIONAL OLIGORIBONUCLEASE AND PAP PHOSPHATASE NRNA"/>
    <property type="match status" value="1"/>
</dbReference>
<accession>A0A4R2RQ66</accession>
<dbReference type="Gene3D" id="3.10.310.30">
    <property type="match status" value="1"/>
</dbReference>
<comment type="caution">
    <text evidence="3">The sequence shown here is derived from an EMBL/GenBank/DDBJ whole genome shotgun (WGS) entry which is preliminary data.</text>
</comment>
<gene>
    <name evidence="3" type="ORF">EDD73_10978</name>
</gene>
<dbReference type="OrthoDB" id="9803668at2"/>
<name>A0A4R2RQ66_9FIRM</name>
<organism evidence="3 4">
    <name type="scientific">Heliophilum fasciatum</name>
    <dbReference type="NCBI Taxonomy" id="35700"/>
    <lineage>
        <taxon>Bacteria</taxon>
        <taxon>Bacillati</taxon>
        <taxon>Bacillota</taxon>
        <taxon>Clostridia</taxon>
        <taxon>Eubacteriales</taxon>
        <taxon>Heliobacteriaceae</taxon>
        <taxon>Heliophilum</taxon>
    </lineage>
</organism>
<feature type="domain" description="DHHA1" evidence="2">
    <location>
        <begin position="243"/>
        <end position="320"/>
    </location>
</feature>
<evidence type="ECO:0000259" key="2">
    <source>
        <dbReference type="Pfam" id="PF02272"/>
    </source>
</evidence>
<feature type="domain" description="DDH" evidence="1">
    <location>
        <begin position="25"/>
        <end position="165"/>
    </location>
</feature>
<dbReference type="InterPro" id="IPR038763">
    <property type="entry name" value="DHH_sf"/>
</dbReference>
<dbReference type="InterPro" id="IPR001667">
    <property type="entry name" value="DDH_dom"/>
</dbReference>
<evidence type="ECO:0000313" key="4">
    <source>
        <dbReference type="Proteomes" id="UP000294813"/>
    </source>
</evidence>
<reference evidence="3 4" key="1">
    <citation type="submission" date="2019-03" db="EMBL/GenBank/DDBJ databases">
        <title>Genomic Encyclopedia of Type Strains, Phase IV (KMG-IV): sequencing the most valuable type-strain genomes for metagenomic binning, comparative biology and taxonomic classification.</title>
        <authorList>
            <person name="Goeker M."/>
        </authorList>
    </citation>
    <scope>NUCLEOTIDE SEQUENCE [LARGE SCALE GENOMIC DNA]</scope>
    <source>
        <strain evidence="3 4">DSM 11170</strain>
    </source>
</reference>
<evidence type="ECO:0000313" key="3">
    <source>
        <dbReference type="EMBL" id="TCP64537.1"/>
    </source>
</evidence>
<protein>
    <submittedName>
        <fullName evidence="3">Phosphoesterase RecJ-like protein</fullName>
    </submittedName>
</protein>
<dbReference type="SUPFAM" id="SSF64182">
    <property type="entry name" value="DHH phosphoesterases"/>
    <property type="match status" value="1"/>
</dbReference>